<keyword evidence="3 6" id="KW-1133">Transmembrane helix</keyword>
<dbReference type="AlphaFoldDB" id="A0A7C8N595"/>
<comment type="subcellular location">
    <subcellularLocation>
        <location evidence="1">Membrane</location>
        <topology evidence="1">Multi-pass membrane protein</topology>
    </subcellularLocation>
</comment>
<feature type="transmembrane region" description="Helical" evidence="6">
    <location>
        <begin position="231"/>
        <end position="250"/>
    </location>
</feature>
<protein>
    <recommendedName>
        <fullName evidence="7">Major facilitator superfamily (MFS) profile domain-containing protein</fullName>
    </recommendedName>
</protein>
<evidence type="ECO:0000256" key="3">
    <source>
        <dbReference type="ARBA" id="ARBA00022989"/>
    </source>
</evidence>
<dbReference type="Pfam" id="PF07690">
    <property type="entry name" value="MFS_1"/>
    <property type="match status" value="1"/>
</dbReference>
<feature type="transmembrane region" description="Helical" evidence="6">
    <location>
        <begin position="147"/>
        <end position="166"/>
    </location>
</feature>
<feature type="transmembrane region" description="Helical" evidence="6">
    <location>
        <begin position="344"/>
        <end position="363"/>
    </location>
</feature>
<dbReference type="GO" id="GO:0022857">
    <property type="term" value="F:transmembrane transporter activity"/>
    <property type="evidence" value="ECO:0007669"/>
    <property type="project" value="InterPro"/>
</dbReference>
<feature type="domain" description="Major facilitator superfamily (MFS) profile" evidence="7">
    <location>
        <begin position="109"/>
        <end position="547"/>
    </location>
</feature>
<name>A0A7C8N595_9PEZI</name>
<sequence>MEAAAAGLGDQISIEERLYEFSAALEEGRMQLTCGRPGPEETPAVCKFIPPPNPAEEEAARAELVDEPDKELLVDVESVAGEGGRRELQENDCENELGYAFSRQKKWWILTVIFLVQTSMNFNTSLYSNGISGIAKEFHVSEQHARLGAALFLITYAFGCELWAPWSEEFGRKLILQLSLSLTNLWAIPVGLAPNFATILVGRSLGGLSTAGGSVTLGMIADLYDSDDQQYAIAYVVFSSVGGSILGPIIGGFVEILPSSQAWRWCTWIQLIFGVTVQALHFFTVPETRTTIIMDRIAKRRRETGEDANIYGPSEMHPFSERFSFRELMDTWMRAFKMLFTEPIVFLLSLLSGLSDAIVFVQIQSLALVYKQWDFNSWQIGLAFTPIAIGYFIAWAAFIPTFKHGNLLREQNLYDDRARFESRLYPLLWSAPCLPLGLLIFAWTSVGPPTHWIGTMVGTTLIGIANYSIYMATIDYMICAYGPYSASATGGNGLARDILAGALTPAAIPFYTSIHGGSLQWASTILAVASALVVGFVWYIYKKGPTLRQKSPFALRLSSQEGESGGRQIGGPPHLAGAIAAEPTPAAQPSKPIQASIQRRDESLAAAGPSVPGAASVPITIHKVLRDRDREREDTLPGEPLFGAATVRGSYMASFNARQRRQNQQLNRDVYGEYNSDEVPDTRPLIPGGPTNSPILGRSLDYE</sequence>
<proteinExistence type="predicted"/>
<dbReference type="Proteomes" id="UP000481858">
    <property type="component" value="Unassembled WGS sequence"/>
</dbReference>
<dbReference type="InterPro" id="IPR011701">
    <property type="entry name" value="MFS"/>
</dbReference>
<feature type="transmembrane region" description="Helical" evidence="6">
    <location>
        <begin position="383"/>
        <end position="403"/>
    </location>
</feature>
<feature type="region of interest" description="Disordered" evidence="5">
    <location>
        <begin position="558"/>
        <end position="578"/>
    </location>
</feature>
<dbReference type="PANTHER" id="PTHR23502:SF13">
    <property type="entry name" value="MULTIDRUG TRANSPORTER, PUTATIVE (AFU_ORTHOLOGUE AFUA_2G12550)-RELATED"/>
    <property type="match status" value="1"/>
</dbReference>
<dbReference type="InParanoid" id="A0A7C8N595"/>
<feature type="transmembrane region" description="Helical" evidence="6">
    <location>
        <begin position="205"/>
        <end position="224"/>
    </location>
</feature>
<organism evidence="8 9">
    <name type="scientific">Xylaria multiplex</name>
    <dbReference type="NCBI Taxonomy" id="323545"/>
    <lineage>
        <taxon>Eukaryota</taxon>
        <taxon>Fungi</taxon>
        <taxon>Dikarya</taxon>
        <taxon>Ascomycota</taxon>
        <taxon>Pezizomycotina</taxon>
        <taxon>Sordariomycetes</taxon>
        <taxon>Xylariomycetidae</taxon>
        <taxon>Xylariales</taxon>
        <taxon>Xylariaceae</taxon>
        <taxon>Xylaria</taxon>
    </lineage>
</organism>
<dbReference type="InterPro" id="IPR020846">
    <property type="entry name" value="MFS_dom"/>
</dbReference>
<reference evidence="8 9" key="1">
    <citation type="submission" date="2019-12" db="EMBL/GenBank/DDBJ databases">
        <title>Draft genome sequence of the ascomycete Xylaria multiplex DSM 110363.</title>
        <authorList>
            <person name="Buettner E."/>
            <person name="Kellner H."/>
        </authorList>
    </citation>
    <scope>NUCLEOTIDE SEQUENCE [LARGE SCALE GENOMIC DNA]</scope>
    <source>
        <strain evidence="8 9">DSM 110363</strain>
    </source>
</reference>
<evidence type="ECO:0000256" key="2">
    <source>
        <dbReference type="ARBA" id="ARBA00022692"/>
    </source>
</evidence>
<evidence type="ECO:0000256" key="1">
    <source>
        <dbReference type="ARBA" id="ARBA00004141"/>
    </source>
</evidence>
<evidence type="ECO:0000313" key="8">
    <source>
        <dbReference type="EMBL" id="KAF2968616.1"/>
    </source>
</evidence>
<feature type="transmembrane region" description="Helical" evidence="6">
    <location>
        <begin position="107"/>
        <end position="127"/>
    </location>
</feature>
<accession>A0A7C8N595</accession>
<feature type="transmembrane region" description="Helical" evidence="6">
    <location>
        <begin position="262"/>
        <end position="284"/>
    </location>
</feature>
<evidence type="ECO:0000256" key="4">
    <source>
        <dbReference type="ARBA" id="ARBA00023136"/>
    </source>
</evidence>
<feature type="transmembrane region" description="Helical" evidence="6">
    <location>
        <begin position="520"/>
        <end position="541"/>
    </location>
</feature>
<evidence type="ECO:0000259" key="7">
    <source>
        <dbReference type="PROSITE" id="PS50850"/>
    </source>
</evidence>
<keyword evidence="2 6" id="KW-0812">Transmembrane</keyword>
<dbReference type="FunFam" id="1.20.1250.20:FF:000088">
    <property type="entry name" value="MFS multidrug transporter, putative"/>
    <property type="match status" value="1"/>
</dbReference>
<dbReference type="Gene3D" id="1.20.1250.20">
    <property type="entry name" value="MFS general substrate transporter like domains"/>
    <property type="match status" value="1"/>
</dbReference>
<evidence type="ECO:0000256" key="5">
    <source>
        <dbReference type="SAM" id="MobiDB-lite"/>
    </source>
</evidence>
<comment type="caution">
    <text evidence="8">The sequence shown here is derived from an EMBL/GenBank/DDBJ whole genome shotgun (WGS) entry which is preliminary data.</text>
</comment>
<keyword evidence="9" id="KW-1185">Reference proteome</keyword>
<dbReference type="OrthoDB" id="5376138at2759"/>
<feature type="transmembrane region" description="Helical" evidence="6">
    <location>
        <begin position="494"/>
        <end position="514"/>
    </location>
</feature>
<dbReference type="InterPro" id="IPR036259">
    <property type="entry name" value="MFS_trans_sf"/>
</dbReference>
<dbReference type="GO" id="GO:0005886">
    <property type="term" value="C:plasma membrane"/>
    <property type="evidence" value="ECO:0007669"/>
    <property type="project" value="TreeGrafter"/>
</dbReference>
<dbReference type="EMBL" id="WUBL01000048">
    <property type="protein sequence ID" value="KAF2968616.1"/>
    <property type="molecule type" value="Genomic_DNA"/>
</dbReference>
<feature type="transmembrane region" description="Helical" evidence="6">
    <location>
        <begin position="452"/>
        <end position="473"/>
    </location>
</feature>
<keyword evidence="4 6" id="KW-0472">Membrane</keyword>
<feature type="transmembrane region" description="Helical" evidence="6">
    <location>
        <begin position="424"/>
        <end position="446"/>
    </location>
</feature>
<dbReference type="SUPFAM" id="SSF103473">
    <property type="entry name" value="MFS general substrate transporter"/>
    <property type="match status" value="1"/>
</dbReference>
<dbReference type="PANTHER" id="PTHR23502">
    <property type="entry name" value="MAJOR FACILITATOR SUPERFAMILY"/>
    <property type="match status" value="1"/>
</dbReference>
<gene>
    <name evidence="8" type="ORF">GQX73_g4985</name>
</gene>
<evidence type="ECO:0000313" key="9">
    <source>
        <dbReference type="Proteomes" id="UP000481858"/>
    </source>
</evidence>
<evidence type="ECO:0000256" key="6">
    <source>
        <dbReference type="SAM" id="Phobius"/>
    </source>
</evidence>
<dbReference type="PROSITE" id="PS50850">
    <property type="entry name" value="MFS"/>
    <property type="match status" value="1"/>
</dbReference>
<feature type="region of interest" description="Disordered" evidence="5">
    <location>
        <begin position="658"/>
        <end position="703"/>
    </location>
</feature>